<comment type="caution">
    <text evidence="7">The sequence shown here is derived from an EMBL/GenBank/DDBJ whole genome shotgun (WGS) entry which is preliminary data.</text>
</comment>
<dbReference type="GO" id="GO:0009055">
    <property type="term" value="F:electron transfer activity"/>
    <property type="evidence" value="ECO:0007669"/>
    <property type="project" value="InterPro"/>
</dbReference>
<organism evidence="7">
    <name type="scientific">marine sediment metagenome</name>
    <dbReference type="NCBI Taxonomy" id="412755"/>
    <lineage>
        <taxon>unclassified sequences</taxon>
        <taxon>metagenomes</taxon>
        <taxon>ecological metagenomes</taxon>
    </lineage>
</organism>
<evidence type="ECO:0000313" key="7">
    <source>
        <dbReference type="EMBL" id="KKM68808.1"/>
    </source>
</evidence>
<evidence type="ECO:0000256" key="5">
    <source>
        <dbReference type="ARBA" id="ARBA00023004"/>
    </source>
</evidence>
<reference evidence="7" key="1">
    <citation type="journal article" date="2015" name="Nature">
        <title>Complex archaea that bridge the gap between prokaryotes and eukaryotes.</title>
        <authorList>
            <person name="Spang A."/>
            <person name="Saw J.H."/>
            <person name="Jorgensen S.L."/>
            <person name="Zaremba-Niedzwiedzka K."/>
            <person name="Martijn J."/>
            <person name="Lind A.E."/>
            <person name="van Eijk R."/>
            <person name="Schleper C."/>
            <person name="Guy L."/>
            <person name="Ettema T.J."/>
        </authorList>
    </citation>
    <scope>NUCLEOTIDE SEQUENCE</scope>
</reference>
<evidence type="ECO:0000256" key="1">
    <source>
        <dbReference type="ARBA" id="ARBA00022448"/>
    </source>
</evidence>
<feature type="domain" description="Cytochrome c" evidence="6">
    <location>
        <begin position="636"/>
        <end position="662"/>
    </location>
</feature>
<keyword evidence="2" id="KW-0349">Heme</keyword>
<keyword evidence="4" id="KW-0249">Electron transport</keyword>
<evidence type="ECO:0000259" key="6">
    <source>
        <dbReference type="PROSITE" id="PS51007"/>
    </source>
</evidence>
<gene>
    <name evidence="7" type="ORF">LCGC14_1457180</name>
</gene>
<protein>
    <recommendedName>
        <fullName evidence="6">Cytochrome c domain-containing protein</fullName>
    </recommendedName>
</protein>
<dbReference type="SUPFAM" id="SSF48695">
    <property type="entry name" value="Multiheme cytochromes"/>
    <property type="match status" value="1"/>
</dbReference>
<evidence type="ECO:0000256" key="2">
    <source>
        <dbReference type="ARBA" id="ARBA00022617"/>
    </source>
</evidence>
<feature type="domain" description="Cytochrome c" evidence="6">
    <location>
        <begin position="295"/>
        <end position="379"/>
    </location>
</feature>
<dbReference type="PROSITE" id="PS51007">
    <property type="entry name" value="CYTC"/>
    <property type="match status" value="5"/>
</dbReference>
<dbReference type="PANTHER" id="PTHR37823">
    <property type="entry name" value="CYTOCHROME C-553-LIKE"/>
    <property type="match status" value="1"/>
</dbReference>
<feature type="domain" description="Cytochrome c" evidence="6">
    <location>
        <begin position="197"/>
        <end position="279"/>
    </location>
</feature>
<sequence length="662" mass="76659">MIAIDNDQMFGGSSVYFTSAFTAFVKAESRYHDLTGQHIEITKEDWQPFIDLSKTLEFQELMVKYPNGEDTFRRIEELEKLLKSLKKPKIEIEQYYIEDLNKVDRCTSCHVGIDNPAQSSYPSPYTTHPAHYLYLENHQSRQFGCTICHQGQGRATSSIDKAHGRIEFWEEPMYKDENTQASCQHCHQDIEHLKGAETLKEGDKILKRSVCFGCHRIDGYENIVKISPPLSRVGEKVNYTWLVKWLMDPSQIMDGATMPKYDFSEEDAQAITDYLYSLTQREKNDKSAKEEIDWNLYDRGKIIYSQSICSICHSANGRGGAYKEMYAPDLSRVGSKVKREWLKKWFKNPENFFKNARMSRYRFTEKEIDSLTEYLSGEYVDWDIEEVKMSMPLPIEESSIQKGASLIKEYGCFGCHDIEGMRDIEEIGPYLKIDELEEMVAEGLTSFGDKHLQDLDFGKLTKAPKTRTDYLRIKLENPRAFRDDAKMPQYNLSEEEINALVTLVLGFSKEEPLVRYRIEKEVSDYQPTGEFAEILEDVKCLSCHKIYRKGADYAPDLSIEGSKVKEEWLSNYLKSPDIIRPMIEQMPKFNLGRESQMSGLKLSKNEMDIITDYIMTVLVSDEIPKNFLKEKNISQAEIEKGRLIYFEKGCQACHQIGERVGQ</sequence>
<keyword evidence="3" id="KW-0479">Metal-binding</keyword>
<keyword evidence="1" id="KW-0813">Transport</keyword>
<keyword evidence="5" id="KW-0408">Iron</keyword>
<proteinExistence type="predicted"/>
<dbReference type="GO" id="GO:0046872">
    <property type="term" value="F:metal ion binding"/>
    <property type="evidence" value="ECO:0007669"/>
    <property type="project" value="UniProtKB-KW"/>
</dbReference>
<dbReference type="GO" id="GO:0020037">
    <property type="term" value="F:heme binding"/>
    <property type="evidence" value="ECO:0007669"/>
    <property type="project" value="InterPro"/>
</dbReference>
<evidence type="ECO:0000256" key="3">
    <source>
        <dbReference type="ARBA" id="ARBA00022723"/>
    </source>
</evidence>
<dbReference type="SUPFAM" id="SSF46626">
    <property type="entry name" value="Cytochrome c"/>
    <property type="match status" value="4"/>
</dbReference>
<feature type="domain" description="Cytochrome c" evidence="6">
    <location>
        <begin position="398"/>
        <end position="508"/>
    </location>
</feature>
<feature type="domain" description="Cytochrome c" evidence="6">
    <location>
        <begin position="526"/>
        <end position="618"/>
    </location>
</feature>
<dbReference type="InterPro" id="IPR036280">
    <property type="entry name" value="Multihaem_cyt_sf"/>
</dbReference>
<dbReference type="AlphaFoldDB" id="A0A0F9JGX9"/>
<dbReference type="EMBL" id="LAZR01010103">
    <property type="protein sequence ID" value="KKM68808.1"/>
    <property type="molecule type" value="Genomic_DNA"/>
</dbReference>
<dbReference type="InterPro" id="IPR051811">
    <property type="entry name" value="Cytochrome_c550/c551-like"/>
</dbReference>
<dbReference type="InterPro" id="IPR036909">
    <property type="entry name" value="Cyt_c-like_dom_sf"/>
</dbReference>
<dbReference type="Gene3D" id="1.10.760.10">
    <property type="entry name" value="Cytochrome c-like domain"/>
    <property type="match status" value="4"/>
</dbReference>
<name>A0A0F9JGX9_9ZZZZ</name>
<dbReference type="Pfam" id="PF00034">
    <property type="entry name" value="Cytochrom_C"/>
    <property type="match status" value="1"/>
</dbReference>
<accession>A0A0F9JGX9</accession>
<dbReference type="InterPro" id="IPR009056">
    <property type="entry name" value="Cyt_c-like_dom"/>
</dbReference>
<evidence type="ECO:0000256" key="4">
    <source>
        <dbReference type="ARBA" id="ARBA00022982"/>
    </source>
</evidence>